<evidence type="ECO:0000256" key="4">
    <source>
        <dbReference type="ARBA" id="ARBA00023284"/>
    </source>
</evidence>
<sequence>MRFIFQYCPTRPRARATGVIFLALALMSGALLTPAGGARAEARFEGKDRQAIEEIVREYLIENPEVLIEAMRVLEQREQNAALASRREAIEKRHADIYNDPGDFVAGNPKGDVTIVEFFDYRCGYCKQSFKPLMDFVKADGNIRLILKEFPILGPASLEASKAAIAAKKQNRYLEMHRALYEHKGQLDSEAIFGIATSLGLDTAKLRKDMEDPEIAKMVSRHYDLAEALGVDGTPAFIVGGELYPGAADKERLTEIVKTARGG</sequence>
<feature type="domain" description="Thioredoxin" evidence="6">
    <location>
        <begin position="76"/>
        <end position="262"/>
    </location>
</feature>
<dbReference type="PANTHER" id="PTHR13887:SF14">
    <property type="entry name" value="DISULFIDE BOND FORMATION PROTEIN D"/>
    <property type="match status" value="1"/>
</dbReference>
<evidence type="ECO:0000256" key="3">
    <source>
        <dbReference type="ARBA" id="ARBA00023157"/>
    </source>
</evidence>
<dbReference type="InterPro" id="IPR036249">
    <property type="entry name" value="Thioredoxin-like_sf"/>
</dbReference>
<dbReference type="eggNOG" id="COG1651">
    <property type="taxonomic scope" value="Bacteria"/>
</dbReference>
<proteinExistence type="predicted"/>
<feature type="chain" id="PRO_5002709771" evidence="5">
    <location>
        <begin position="38"/>
        <end position="263"/>
    </location>
</feature>
<dbReference type="InterPro" id="IPR013766">
    <property type="entry name" value="Thioredoxin_domain"/>
</dbReference>
<dbReference type="GO" id="GO:0016491">
    <property type="term" value="F:oxidoreductase activity"/>
    <property type="evidence" value="ECO:0007669"/>
    <property type="project" value="UniProtKB-KW"/>
</dbReference>
<name>A7HYA3_PARL1</name>
<evidence type="ECO:0000313" key="7">
    <source>
        <dbReference type="EMBL" id="ABS64886.1"/>
    </source>
</evidence>
<protein>
    <submittedName>
        <fullName evidence="7">DSBA oxidoreductase</fullName>
    </submittedName>
</protein>
<keyword evidence="4" id="KW-0676">Redox-active center</keyword>
<dbReference type="AlphaFoldDB" id="A7HYA3"/>
<dbReference type="CDD" id="cd03023">
    <property type="entry name" value="DsbA_Com1_like"/>
    <property type="match status" value="1"/>
</dbReference>
<keyword evidence="3" id="KW-1015">Disulfide bond</keyword>
<dbReference type="EMBL" id="CP000774">
    <property type="protein sequence ID" value="ABS64886.1"/>
    <property type="molecule type" value="Genomic_DNA"/>
</dbReference>
<dbReference type="PROSITE" id="PS51352">
    <property type="entry name" value="THIOREDOXIN_2"/>
    <property type="match status" value="1"/>
</dbReference>
<evidence type="ECO:0000256" key="1">
    <source>
        <dbReference type="ARBA" id="ARBA00022729"/>
    </source>
</evidence>
<organism evidence="7 8">
    <name type="scientific">Parvibaculum lavamentivorans (strain DS-1 / DSM 13023 / NCIMB 13966)</name>
    <dbReference type="NCBI Taxonomy" id="402881"/>
    <lineage>
        <taxon>Bacteria</taxon>
        <taxon>Pseudomonadati</taxon>
        <taxon>Pseudomonadota</taxon>
        <taxon>Alphaproteobacteria</taxon>
        <taxon>Hyphomicrobiales</taxon>
        <taxon>Parvibaculaceae</taxon>
        <taxon>Parvibaculum</taxon>
    </lineage>
</organism>
<evidence type="ECO:0000256" key="5">
    <source>
        <dbReference type="SAM" id="SignalP"/>
    </source>
</evidence>
<keyword evidence="8" id="KW-1185">Reference proteome</keyword>
<evidence type="ECO:0000256" key="2">
    <source>
        <dbReference type="ARBA" id="ARBA00023002"/>
    </source>
</evidence>
<dbReference type="Pfam" id="PF18312">
    <property type="entry name" value="ScsC_N"/>
    <property type="match status" value="1"/>
</dbReference>
<dbReference type="Gene3D" id="3.40.30.10">
    <property type="entry name" value="Glutaredoxin"/>
    <property type="match status" value="1"/>
</dbReference>
<dbReference type="OrthoDB" id="9780147at2"/>
<dbReference type="InterPro" id="IPR001853">
    <property type="entry name" value="DSBA-like_thioredoxin_dom"/>
</dbReference>
<dbReference type="PANTHER" id="PTHR13887">
    <property type="entry name" value="GLUTATHIONE S-TRANSFERASE KAPPA"/>
    <property type="match status" value="1"/>
</dbReference>
<gene>
    <name evidence="7" type="ordered locus">Plav_3281</name>
</gene>
<dbReference type="Pfam" id="PF01323">
    <property type="entry name" value="DSBA"/>
    <property type="match status" value="1"/>
</dbReference>
<reference evidence="7 8" key="1">
    <citation type="journal article" date="2011" name="Stand. Genomic Sci.">
        <title>Complete genome sequence of Parvibaculum lavamentivorans type strain (DS-1(T)).</title>
        <authorList>
            <person name="Schleheck D."/>
            <person name="Weiss M."/>
            <person name="Pitluck S."/>
            <person name="Bruce D."/>
            <person name="Land M.L."/>
            <person name="Han S."/>
            <person name="Saunders E."/>
            <person name="Tapia R."/>
            <person name="Detter C."/>
            <person name="Brettin T."/>
            <person name="Han J."/>
            <person name="Woyke T."/>
            <person name="Goodwin L."/>
            <person name="Pennacchio L."/>
            <person name="Nolan M."/>
            <person name="Cook A.M."/>
            <person name="Kjelleberg S."/>
            <person name="Thomas T."/>
        </authorList>
    </citation>
    <scope>NUCLEOTIDE SEQUENCE [LARGE SCALE GENOMIC DNA]</scope>
    <source>
        <strain evidence="8">DS-1 / DSM 13023 / NCIMB 13966</strain>
    </source>
</reference>
<dbReference type="RefSeq" id="WP_012112214.1">
    <property type="nucleotide sequence ID" value="NC_009719.1"/>
</dbReference>
<dbReference type="SUPFAM" id="SSF52833">
    <property type="entry name" value="Thioredoxin-like"/>
    <property type="match status" value="1"/>
</dbReference>
<dbReference type="HOGENOM" id="CLU_000288_47_4_5"/>
<dbReference type="KEGG" id="pla:Plav_3281"/>
<dbReference type="InterPro" id="IPR041205">
    <property type="entry name" value="ScsC_N"/>
</dbReference>
<evidence type="ECO:0000313" key="8">
    <source>
        <dbReference type="Proteomes" id="UP000006377"/>
    </source>
</evidence>
<keyword evidence="1 5" id="KW-0732">Signal</keyword>
<keyword evidence="2" id="KW-0560">Oxidoreductase</keyword>
<accession>A7HYA3</accession>
<feature type="signal peptide" evidence="5">
    <location>
        <begin position="1"/>
        <end position="37"/>
    </location>
</feature>
<evidence type="ECO:0000259" key="6">
    <source>
        <dbReference type="PROSITE" id="PS51352"/>
    </source>
</evidence>
<dbReference type="Proteomes" id="UP000006377">
    <property type="component" value="Chromosome"/>
</dbReference>
<dbReference type="STRING" id="402881.Plav_3281"/>